<feature type="chain" id="PRO_5028432310" evidence="20">
    <location>
        <begin position="31"/>
        <end position="675"/>
    </location>
</feature>
<feature type="domain" description="Protein kinase" evidence="21">
    <location>
        <begin position="322"/>
        <end position="609"/>
    </location>
</feature>
<keyword evidence="23" id="KW-1185">Reference proteome</keyword>
<dbReference type="GeneID" id="109708410"/>
<evidence type="ECO:0000256" key="7">
    <source>
        <dbReference type="ARBA" id="ARBA00022737"/>
    </source>
</evidence>
<feature type="signal peptide" evidence="20">
    <location>
        <begin position="1"/>
        <end position="30"/>
    </location>
</feature>
<evidence type="ECO:0000256" key="12">
    <source>
        <dbReference type="ARBA" id="ARBA00023136"/>
    </source>
</evidence>
<evidence type="ECO:0000256" key="14">
    <source>
        <dbReference type="ARBA" id="ARBA00023180"/>
    </source>
</evidence>
<dbReference type="Gene3D" id="3.30.430.20">
    <property type="entry name" value="Gnk2 domain, C-X8-C-X2-C motif"/>
    <property type="match status" value="2"/>
</dbReference>
<dbReference type="PROSITE" id="PS00107">
    <property type="entry name" value="PROTEIN_KINASE_ATP"/>
    <property type="match status" value="1"/>
</dbReference>
<keyword evidence="9" id="KW-0418">Kinase</keyword>
<gene>
    <name evidence="24" type="primary">LOC109708410</name>
</gene>
<evidence type="ECO:0000256" key="4">
    <source>
        <dbReference type="ARBA" id="ARBA00022679"/>
    </source>
</evidence>
<comment type="catalytic activity">
    <reaction evidence="15">
        <text>L-seryl-[protein] + ATP = O-phospho-L-seryl-[protein] + ADP + H(+)</text>
        <dbReference type="Rhea" id="RHEA:17989"/>
        <dbReference type="Rhea" id="RHEA-COMP:9863"/>
        <dbReference type="Rhea" id="RHEA-COMP:11604"/>
        <dbReference type="ChEBI" id="CHEBI:15378"/>
        <dbReference type="ChEBI" id="CHEBI:29999"/>
        <dbReference type="ChEBI" id="CHEBI:30616"/>
        <dbReference type="ChEBI" id="CHEBI:83421"/>
        <dbReference type="ChEBI" id="CHEBI:456216"/>
    </reaction>
</comment>
<dbReference type="RefSeq" id="XP_020085725.1">
    <property type="nucleotide sequence ID" value="XM_020230136.1"/>
</dbReference>
<keyword evidence="4" id="KW-0808">Transferase</keyword>
<reference evidence="24" key="2">
    <citation type="submission" date="2025-08" db="UniProtKB">
        <authorList>
            <consortium name="RefSeq"/>
        </authorList>
    </citation>
    <scope>IDENTIFICATION</scope>
    <source>
        <tissue evidence="24">Leaf</tissue>
    </source>
</reference>
<feature type="region of interest" description="Disordered" evidence="18">
    <location>
        <begin position="604"/>
        <end position="633"/>
    </location>
</feature>
<dbReference type="PROSITE" id="PS50011">
    <property type="entry name" value="PROTEIN_KINASE_DOM"/>
    <property type="match status" value="1"/>
</dbReference>
<evidence type="ECO:0000259" key="21">
    <source>
        <dbReference type="PROSITE" id="PS50011"/>
    </source>
</evidence>
<dbReference type="InterPro" id="IPR000719">
    <property type="entry name" value="Prot_kinase_dom"/>
</dbReference>
<dbReference type="PANTHER" id="PTHR47973">
    <property type="entry name" value="CYSTEINE-RICH RECEPTOR-LIKE PROTEIN KINASE 3"/>
    <property type="match status" value="1"/>
</dbReference>
<dbReference type="Gene3D" id="3.30.200.20">
    <property type="entry name" value="Phosphorylase Kinase, domain 1"/>
    <property type="match status" value="1"/>
</dbReference>
<evidence type="ECO:0000256" key="10">
    <source>
        <dbReference type="ARBA" id="ARBA00022840"/>
    </source>
</evidence>
<dbReference type="InterPro" id="IPR002902">
    <property type="entry name" value="GNK2"/>
</dbReference>
<feature type="domain" description="Gnk2-homologous" evidence="22">
    <location>
        <begin position="139"/>
        <end position="243"/>
    </location>
</feature>
<evidence type="ECO:0000256" key="15">
    <source>
        <dbReference type="ARBA" id="ARBA00047558"/>
    </source>
</evidence>
<dbReference type="FunFam" id="3.30.430.20:FF:000015">
    <property type="entry name" value="Cysteine-rich receptor-like protein kinase 3"/>
    <property type="match status" value="1"/>
</dbReference>
<keyword evidence="10 17" id="KW-0067">ATP-binding</keyword>
<feature type="compositionally biased region" description="Low complexity" evidence="18">
    <location>
        <begin position="614"/>
        <end position="633"/>
    </location>
</feature>
<dbReference type="InterPro" id="IPR011009">
    <property type="entry name" value="Kinase-like_dom_sf"/>
</dbReference>
<evidence type="ECO:0000256" key="2">
    <source>
        <dbReference type="ARBA" id="ARBA00022527"/>
    </source>
</evidence>
<evidence type="ECO:0000313" key="24">
    <source>
        <dbReference type="RefSeq" id="XP_020085725.1"/>
    </source>
</evidence>
<evidence type="ECO:0000256" key="11">
    <source>
        <dbReference type="ARBA" id="ARBA00022989"/>
    </source>
</evidence>
<dbReference type="InterPro" id="IPR008271">
    <property type="entry name" value="Ser/Thr_kinase_AS"/>
</dbReference>
<evidence type="ECO:0000256" key="16">
    <source>
        <dbReference type="ARBA" id="ARBA00047951"/>
    </source>
</evidence>
<dbReference type="Proteomes" id="UP000515123">
    <property type="component" value="Linkage group 4"/>
</dbReference>
<dbReference type="InterPro" id="IPR052059">
    <property type="entry name" value="CR_Ser/Thr_kinase"/>
</dbReference>
<keyword evidence="8 17" id="KW-0547">Nucleotide-binding</keyword>
<dbReference type="InterPro" id="IPR038408">
    <property type="entry name" value="GNK2_sf"/>
</dbReference>
<keyword evidence="2" id="KW-0723">Serine/threonine-protein kinase</keyword>
<dbReference type="AlphaFoldDB" id="A0A6P5EX39"/>
<evidence type="ECO:0000256" key="13">
    <source>
        <dbReference type="ARBA" id="ARBA00023170"/>
    </source>
</evidence>
<keyword evidence="14" id="KW-0325">Glycoprotein</keyword>
<accession>A0A6P5EX39</accession>
<dbReference type="CDD" id="cd14066">
    <property type="entry name" value="STKc_IRAK"/>
    <property type="match status" value="1"/>
</dbReference>
<evidence type="ECO:0000256" key="9">
    <source>
        <dbReference type="ARBA" id="ARBA00022777"/>
    </source>
</evidence>
<comment type="catalytic activity">
    <reaction evidence="16">
        <text>L-threonyl-[protein] + ATP = O-phospho-L-threonyl-[protein] + ADP + H(+)</text>
        <dbReference type="Rhea" id="RHEA:46608"/>
        <dbReference type="Rhea" id="RHEA-COMP:11060"/>
        <dbReference type="Rhea" id="RHEA-COMP:11605"/>
        <dbReference type="ChEBI" id="CHEBI:15378"/>
        <dbReference type="ChEBI" id="CHEBI:30013"/>
        <dbReference type="ChEBI" id="CHEBI:30616"/>
        <dbReference type="ChEBI" id="CHEBI:61977"/>
        <dbReference type="ChEBI" id="CHEBI:456216"/>
    </reaction>
</comment>
<keyword evidence="7" id="KW-0677">Repeat</keyword>
<keyword evidence="11 19" id="KW-1133">Transmembrane helix</keyword>
<dbReference type="GO" id="GO:0005524">
    <property type="term" value="F:ATP binding"/>
    <property type="evidence" value="ECO:0007669"/>
    <property type="project" value="UniProtKB-UniRule"/>
</dbReference>
<dbReference type="FunFam" id="3.30.200.20:FF:000177">
    <property type="entry name" value="Cysteine-rich receptor-like protein kinase 2"/>
    <property type="match status" value="1"/>
</dbReference>
<keyword evidence="12 19" id="KW-0472">Membrane</keyword>
<keyword evidence="6 20" id="KW-0732">Signal</keyword>
<dbReference type="PROSITE" id="PS51473">
    <property type="entry name" value="GNK2"/>
    <property type="match status" value="2"/>
</dbReference>
<organism evidence="23 24">
    <name type="scientific">Ananas comosus</name>
    <name type="common">Pineapple</name>
    <name type="synonym">Ananas ananas</name>
    <dbReference type="NCBI Taxonomy" id="4615"/>
    <lineage>
        <taxon>Eukaryota</taxon>
        <taxon>Viridiplantae</taxon>
        <taxon>Streptophyta</taxon>
        <taxon>Embryophyta</taxon>
        <taxon>Tracheophyta</taxon>
        <taxon>Spermatophyta</taxon>
        <taxon>Magnoliopsida</taxon>
        <taxon>Liliopsida</taxon>
        <taxon>Poales</taxon>
        <taxon>Bromeliaceae</taxon>
        <taxon>Bromelioideae</taxon>
        <taxon>Ananas</taxon>
    </lineage>
</organism>
<evidence type="ECO:0000256" key="3">
    <source>
        <dbReference type="ARBA" id="ARBA00022553"/>
    </source>
</evidence>
<feature type="binding site" evidence="17">
    <location>
        <position position="350"/>
    </location>
    <ligand>
        <name>ATP</name>
        <dbReference type="ChEBI" id="CHEBI:30616"/>
    </ligand>
</feature>
<protein>
    <submittedName>
        <fullName evidence="24">Cysteine-rich receptor-like protein kinase 2 isoform X1</fullName>
    </submittedName>
</protein>
<evidence type="ECO:0000256" key="1">
    <source>
        <dbReference type="ARBA" id="ARBA00004167"/>
    </source>
</evidence>
<evidence type="ECO:0000313" key="23">
    <source>
        <dbReference type="Proteomes" id="UP000515123"/>
    </source>
</evidence>
<dbReference type="Pfam" id="PF07714">
    <property type="entry name" value="PK_Tyr_Ser-Thr"/>
    <property type="match status" value="1"/>
</dbReference>
<dbReference type="InterPro" id="IPR001245">
    <property type="entry name" value="Ser-Thr/Tyr_kinase_cat_dom"/>
</dbReference>
<evidence type="ECO:0000256" key="8">
    <source>
        <dbReference type="ARBA" id="ARBA00022741"/>
    </source>
</evidence>
<feature type="domain" description="Gnk2-homologous" evidence="22">
    <location>
        <begin position="34"/>
        <end position="134"/>
    </location>
</feature>
<keyword evidence="3" id="KW-0597">Phosphoprotein</keyword>
<dbReference type="PROSITE" id="PS00108">
    <property type="entry name" value="PROTEIN_KINASE_ST"/>
    <property type="match status" value="1"/>
</dbReference>
<dbReference type="InterPro" id="IPR017441">
    <property type="entry name" value="Protein_kinase_ATP_BS"/>
</dbReference>
<feature type="transmembrane region" description="Helical" evidence="19">
    <location>
        <begin position="260"/>
        <end position="280"/>
    </location>
</feature>
<dbReference type="Gene3D" id="1.10.510.10">
    <property type="entry name" value="Transferase(Phosphotransferase) domain 1"/>
    <property type="match status" value="1"/>
</dbReference>
<evidence type="ECO:0000256" key="18">
    <source>
        <dbReference type="SAM" id="MobiDB-lite"/>
    </source>
</evidence>
<evidence type="ECO:0000259" key="22">
    <source>
        <dbReference type="PROSITE" id="PS51473"/>
    </source>
</evidence>
<dbReference type="Pfam" id="PF01657">
    <property type="entry name" value="Stress-antifung"/>
    <property type="match status" value="2"/>
</dbReference>
<evidence type="ECO:0000256" key="19">
    <source>
        <dbReference type="SAM" id="Phobius"/>
    </source>
</evidence>
<dbReference type="SMART" id="SM00220">
    <property type="entry name" value="S_TKc"/>
    <property type="match status" value="1"/>
</dbReference>
<dbReference type="SUPFAM" id="SSF56112">
    <property type="entry name" value="Protein kinase-like (PK-like)"/>
    <property type="match status" value="1"/>
</dbReference>
<keyword evidence="5 19" id="KW-0812">Transmembrane</keyword>
<dbReference type="GO" id="GO:0016020">
    <property type="term" value="C:membrane"/>
    <property type="evidence" value="ECO:0007669"/>
    <property type="project" value="UniProtKB-SubCell"/>
</dbReference>
<sequence>MKPSHSSSSTHLHLLILFLVLVLFVAAAAGDTTPTIFDTICGRNQTQDPEAFDVNFVTTMEMIFQNITESGFGAAVSGGANTVYGLGQCFGYLAPTSCQICYFQSRLKLPHCLPATDSRIYLDGCFLRYADHNVSADATDAYDTSVCGNASTNSSAFNDAATRLVANLTAGALNQTKFYQVGSASVAAGVSVYGMAQCWRSLNASGCRECLESARASAVKCLPATDGKALNAGCFVRYSTEPFYLAASSSGGGSSARRTIIVALTSVVAVLAVIGIIIIWKKMRSKDDLIDDLDGSGEYIRSISGSHLSFKYEDLRKATDNFNQINKLGQGGYGSVYKGVLSDGREIAVKRLFFTTRPWVDQFFNEVTLVSQVQHKNLVKLLGCSVEGPESLLVYEYLCNTSLDNFLFDSFKKNLLDWERRFEIIVGTAEGLSYLHSASEIRIIHRDIKASNILLDERFKPKIADFGLARNFMEDQSHLSTGLAGTFGYMAPEYIVHGQLTEKADIYSYGVLVLEIITGRKNHNSVASSDEGHSLMSLIWQHFNAKTVIELLDPCLQKRCPEEQALKVFQVGLLCAQASPNLRPPMWKVVELLNSESKELPLPSQPPFINVKGTSSKSNSSESPSVVTSSSKSPFSLNQISVSQLDASNIIPLNPREKGVQRLAKYIFCKLQWTK</sequence>
<reference evidence="23" key="1">
    <citation type="journal article" date="2015" name="Nat. Genet.">
        <title>The pineapple genome and the evolution of CAM photosynthesis.</title>
        <authorList>
            <person name="Ming R."/>
            <person name="VanBuren R."/>
            <person name="Wai C.M."/>
            <person name="Tang H."/>
            <person name="Schatz M.C."/>
            <person name="Bowers J.E."/>
            <person name="Lyons E."/>
            <person name="Wang M.L."/>
            <person name="Chen J."/>
            <person name="Biggers E."/>
            <person name="Zhang J."/>
            <person name="Huang L."/>
            <person name="Zhang L."/>
            <person name="Miao W."/>
            <person name="Zhang J."/>
            <person name="Ye Z."/>
            <person name="Miao C."/>
            <person name="Lin Z."/>
            <person name="Wang H."/>
            <person name="Zhou H."/>
            <person name="Yim W.C."/>
            <person name="Priest H.D."/>
            <person name="Zheng C."/>
            <person name="Woodhouse M."/>
            <person name="Edger P.P."/>
            <person name="Guyot R."/>
            <person name="Guo H.B."/>
            <person name="Guo H."/>
            <person name="Zheng G."/>
            <person name="Singh R."/>
            <person name="Sharma A."/>
            <person name="Min X."/>
            <person name="Zheng Y."/>
            <person name="Lee H."/>
            <person name="Gurtowski J."/>
            <person name="Sedlazeck F.J."/>
            <person name="Harkess A."/>
            <person name="McKain M.R."/>
            <person name="Liao Z."/>
            <person name="Fang J."/>
            <person name="Liu J."/>
            <person name="Zhang X."/>
            <person name="Zhang Q."/>
            <person name="Hu W."/>
            <person name="Qin Y."/>
            <person name="Wang K."/>
            <person name="Chen L.Y."/>
            <person name="Shirley N."/>
            <person name="Lin Y.R."/>
            <person name="Liu L.Y."/>
            <person name="Hernandez A.G."/>
            <person name="Wright C.L."/>
            <person name="Bulone V."/>
            <person name="Tuskan G.A."/>
            <person name="Heath K."/>
            <person name="Zee F."/>
            <person name="Moore P.H."/>
            <person name="Sunkar R."/>
            <person name="Leebens-Mack J.H."/>
            <person name="Mockler T."/>
            <person name="Bennetzen J.L."/>
            <person name="Freeling M."/>
            <person name="Sankoff D."/>
            <person name="Paterson A.H."/>
            <person name="Zhu X."/>
            <person name="Yang X."/>
            <person name="Smith J.A."/>
            <person name="Cushman J.C."/>
            <person name="Paull R.E."/>
            <person name="Yu Q."/>
        </authorList>
    </citation>
    <scope>NUCLEOTIDE SEQUENCE [LARGE SCALE GENOMIC DNA]</scope>
    <source>
        <strain evidence="23">cv. F153</strain>
    </source>
</reference>
<evidence type="ECO:0000256" key="6">
    <source>
        <dbReference type="ARBA" id="ARBA00022729"/>
    </source>
</evidence>
<dbReference type="FunFam" id="1.10.510.10:FF:000336">
    <property type="entry name" value="Cysteine-rich receptor-like protein kinase 2"/>
    <property type="match status" value="1"/>
</dbReference>
<evidence type="ECO:0000256" key="20">
    <source>
        <dbReference type="SAM" id="SignalP"/>
    </source>
</evidence>
<keyword evidence="13" id="KW-0675">Receptor</keyword>
<proteinExistence type="predicted"/>
<dbReference type="CDD" id="cd23509">
    <property type="entry name" value="Gnk2-like"/>
    <property type="match status" value="2"/>
</dbReference>
<name>A0A6P5EX39_ANACO</name>
<evidence type="ECO:0000256" key="5">
    <source>
        <dbReference type="ARBA" id="ARBA00022692"/>
    </source>
</evidence>
<dbReference type="OrthoDB" id="1908121at2759"/>
<dbReference type="GO" id="GO:0004674">
    <property type="term" value="F:protein serine/threonine kinase activity"/>
    <property type="evidence" value="ECO:0007669"/>
    <property type="project" value="UniProtKB-KW"/>
</dbReference>
<evidence type="ECO:0000256" key="17">
    <source>
        <dbReference type="PROSITE-ProRule" id="PRU10141"/>
    </source>
</evidence>
<comment type="subcellular location">
    <subcellularLocation>
        <location evidence="1">Membrane</location>
        <topology evidence="1">Single-pass membrane protein</topology>
    </subcellularLocation>
</comment>